<dbReference type="SUPFAM" id="SSF140663">
    <property type="entry name" value="TTHA0068-like"/>
    <property type="match status" value="1"/>
</dbReference>
<dbReference type="PANTHER" id="PTHR34796">
    <property type="entry name" value="EXPRESSED PROTEIN"/>
    <property type="match status" value="1"/>
</dbReference>
<keyword evidence="2" id="KW-1185">Reference proteome</keyword>
<dbReference type="InterPro" id="IPR005500">
    <property type="entry name" value="DUF309"/>
</dbReference>
<dbReference type="Proteomes" id="UP001387364">
    <property type="component" value="Chromosome"/>
</dbReference>
<evidence type="ECO:0000313" key="1">
    <source>
        <dbReference type="EMBL" id="WXB91931.1"/>
    </source>
</evidence>
<proteinExistence type="predicted"/>
<protein>
    <submittedName>
        <fullName evidence="1">DUF309 domain-containing protein</fullName>
    </submittedName>
</protein>
<reference evidence="1 2" key="1">
    <citation type="submission" date="2024-02" db="EMBL/GenBank/DDBJ databases">
        <title>Seven novel Bacillus-like species.</title>
        <authorList>
            <person name="Liu G."/>
        </authorList>
    </citation>
    <scope>NUCLEOTIDE SEQUENCE [LARGE SCALE GENOMIC DNA]</scope>
    <source>
        <strain evidence="1 2">FJAT-52991</strain>
    </source>
</reference>
<dbReference type="EMBL" id="CP147404">
    <property type="protein sequence ID" value="WXB91931.1"/>
    <property type="molecule type" value="Genomic_DNA"/>
</dbReference>
<organism evidence="1 2">
    <name type="scientific">Bacillus kandeliae</name>
    <dbReference type="NCBI Taxonomy" id="3129297"/>
    <lineage>
        <taxon>Bacteria</taxon>
        <taxon>Bacillati</taxon>
        <taxon>Bacillota</taxon>
        <taxon>Bacilli</taxon>
        <taxon>Bacillales</taxon>
        <taxon>Bacillaceae</taxon>
        <taxon>Bacillus</taxon>
    </lineage>
</organism>
<dbReference type="PANTHER" id="PTHR34796:SF1">
    <property type="entry name" value="EXPRESSED PROTEIN"/>
    <property type="match status" value="1"/>
</dbReference>
<dbReference type="InterPro" id="IPR023203">
    <property type="entry name" value="TTHA0068_sf"/>
</dbReference>
<gene>
    <name evidence="1" type="ORF">WDJ61_11710</name>
</gene>
<accession>A0ABZ2N2I1</accession>
<evidence type="ECO:0000313" key="2">
    <source>
        <dbReference type="Proteomes" id="UP001387364"/>
    </source>
</evidence>
<dbReference type="Gene3D" id="1.10.3450.10">
    <property type="entry name" value="TTHA0068-like"/>
    <property type="match status" value="1"/>
</dbReference>
<sequence length="180" mass="21329">MYSYPLAYLTFLVHFHDHQDYFECHEVLEEYWKEKTDQARDSVWVGLIQTAVVLYHHRRGNIRGALKLAIKALNTLTKRQNELNELGIDSDAFLETFSLRLQELKQEQPFTPFSIPLNHPELKKQYQLVKQSCFSPLLKESADYLYNKHSLRDRSDVIAARERSLQERQRARKIAQNTIH</sequence>
<dbReference type="RefSeq" id="WP_338749914.1">
    <property type="nucleotide sequence ID" value="NZ_CP147404.1"/>
</dbReference>
<name>A0ABZ2N2I1_9BACI</name>
<dbReference type="Pfam" id="PF03745">
    <property type="entry name" value="DUF309"/>
    <property type="match status" value="1"/>
</dbReference>